<evidence type="ECO:0000313" key="2">
    <source>
        <dbReference type="EMBL" id="KAF4669247.1"/>
    </source>
</evidence>
<dbReference type="EMBL" id="JAAPAO010000174">
    <property type="protein sequence ID" value="KAF4669247.1"/>
    <property type="molecule type" value="Genomic_DNA"/>
</dbReference>
<feature type="region of interest" description="Disordered" evidence="1">
    <location>
        <begin position="349"/>
        <end position="383"/>
    </location>
</feature>
<feature type="region of interest" description="Disordered" evidence="1">
    <location>
        <begin position="148"/>
        <end position="210"/>
    </location>
</feature>
<proteinExistence type="predicted"/>
<dbReference type="AlphaFoldDB" id="A0A7J6MCX8"/>
<name>A0A7J6MCX8_PERCH</name>
<organism evidence="2 3">
    <name type="scientific">Perkinsus chesapeaki</name>
    <name type="common">Clam parasite</name>
    <name type="synonym">Perkinsus andrewsi</name>
    <dbReference type="NCBI Taxonomy" id="330153"/>
    <lineage>
        <taxon>Eukaryota</taxon>
        <taxon>Sar</taxon>
        <taxon>Alveolata</taxon>
        <taxon>Perkinsozoa</taxon>
        <taxon>Perkinsea</taxon>
        <taxon>Perkinsida</taxon>
        <taxon>Perkinsidae</taxon>
        <taxon>Perkinsus</taxon>
    </lineage>
</organism>
<keyword evidence="3" id="KW-1185">Reference proteome</keyword>
<evidence type="ECO:0000256" key="1">
    <source>
        <dbReference type="SAM" id="MobiDB-lite"/>
    </source>
</evidence>
<accession>A0A7J6MCX8</accession>
<dbReference type="Proteomes" id="UP000591131">
    <property type="component" value="Unassembled WGS sequence"/>
</dbReference>
<protein>
    <submittedName>
        <fullName evidence="2">Uncharacterized protein</fullName>
    </submittedName>
</protein>
<dbReference type="OrthoDB" id="424879at2759"/>
<feature type="compositionally biased region" description="Polar residues" evidence="1">
    <location>
        <begin position="349"/>
        <end position="360"/>
    </location>
</feature>
<evidence type="ECO:0000313" key="3">
    <source>
        <dbReference type="Proteomes" id="UP000591131"/>
    </source>
</evidence>
<comment type="caution">
    <text evidence="2">The sequence shown here is derived from an EMBL/GenBank/DDBJ whole genome shotgun (WGS) entry which is preliminary data.</text>
</comment>
<feature type="region of interest" description="Disordered" evidence="1">
    <location>
        <begin position="589"/>
        <end position="616"/>
    </location>
</feature>
<reference evidence="2 3" key="1">
    <citation type="submission" date="2020-04" db="EMBL/GenBank/DDBJ databases">
        <title>Perkinsus chesapeaki whole genome sequence.</title>
        <authorList>
            <person name="Bogema D.R."/>
        </authorList>
    </citation>
    <scope>NUCLEOTIDE SEQUENCE [LARGE SCALE GENOMIC DNA]</scope>
    <source>
        <strain evidence="2">ATCC PRA-425</strain>
    </source>
</reference>
<feature type="region of interest" description="Disordered" evidence="1">
    <location>
        <begin position="395"/>
        <end position="448"/>
    </location>
</feature>
<feature type="region of interest" description="Disordered" evidence="1">
    <location>
        <begin position="306"/>
        <end position="328"/>
    </location>
</feature>
<feature type="compositionally biased region" description="Basic and acidic residues" evidence="1">
    <location>
        <begin position="187"/>
        <end position="204"/>
    </location>
</feature>
<gene>
    <name evidence="2" type="ORF">FOL47_002636</name>
</gene>
<sequence>MSCPTVVDLEPHHAATIALLSRERSLMYKRIDKLERKQKAAIEKFRRQNQGRDTETTEMLLSILALQKEYRNQAVVCDTLVAAWKSPGVDVTSSRCLPHLEGKGKRKISITIPTGHTRDLSRSYCQQVQTDKAVDDCSEWWPASDHFGPQDSHVASTVAESPSRGGGTHRSLCERSTPRGWSPRTDSVGDGKRKAEPTGPERPKGVLRSGTDMFGMSLEETSGCPMCGCSGLCADVAELDRRRSSVSSVDGSCQTGGIARKDSGVGNESVVPSGHSVAIGTRLVIRKSSLVGEDIPRVASSVGCQAAGQGKHSRNAETQTPITKHRSTAVDAATRIECSAAVTQTPTSQYRSTSCNTSSLTRKHGATDTRGLMAGRESGTQTPVLEYRTVKLGGSPATLADTGCQHEDRQVRRSGASQTPAVVRANKGVDPPIRDTRCSVTQTPPPPRCREMASGGSVMVGVGASTDTNGLYGCSHTGTQTPEQELAYRDTLEGEDRNADTEVWGLEVVSAPDAVIREIWGHHAAERIRLTDSSSCSSGDSFDCVDDTRAINDVVDCAEPLPIVVSGAGRSARPRGTVAARAAAKRGLGIHKGRGRKVSHNHHSSSSRNSPRHYYGGHTIDQGFRDRFAQSASDLIESLSLREAVSSQSSAHGTSDWLKYDTLGQNIRWRAVNDGEEDSSDIIPVNLMKSLVEDELPREIPVMLDEEPLVEVGEEPERNNRVLAKLYTSPNAREGVLIELPSEVFVEWAKHAWGVSTRTEPIIPKSRSWLTEEELEKREGILRSEGVVVTPTRRLLPMRQRPVLWFPVRRQQFGALRAVLGITPRLFPVPKPIGRHGSLTYR</sequence>
<feature type="compositionally biased region" description="Basic residues" evidence="1">
    <location>
        <begin position="589"/>
        <end position="605"/>
    </location>
</feature>